<protein>
    <submittedName>
        <fullName evidence="2">Uncharacterized protein</fullName>
    </submittedName>
</protein>
<organism evidence="2 3">
    <name type="scientific">Taxus chinensis</name>
    <name type="common">Chinese yew</name>
    <name type="synonym">Taxus wallichiana var. chinensis</name>
    <dbReference type="NCBI Taxonomy" id="29808"/>
    <lineage>
        <taxon>Eukaryota</taxon>
        <taxon>Viridiplantae</taxon>
        <taxon>Streptophyta</taxon>
        <taxon>Embryophyta</taxon>
        <taxon>Tracheophyta</taxon>
        <taxon>Spermatophyta</taxon>
        <taxon>Pinopsida</taxon>
        <taxon>Pinidae</taxon>
        <taxon>Conifers II</taxon>
        <taxon>Cupressales</taxon>
        <taxon>Taxaceae</taxon>
        <taxon>Taxus</taxon>
    </lineage>
</organism>
<accession>A0AA38LBX2</accession>
<evidence type="ECO:0000256" key="1">
    <source>
        <dbReference type="SAM" id="MobiDB-lite"/>
    </source>
</evidence>
<proteinExistence type="predicted"/>
<feature type="region of interest" description="Disordered" evidence="1">
    <location>
        <begin position="1"/>
        <end position="49"/>
    </location>
</feature>
<name>A0AA38LBX2_TAXCH</name>
<comment type="caution">
    <text evidence="2">The sequence shown here is derived from an EMBL/GenBank/DDBJ whole genome shotgun (WGS) entry which is preliminary data.</text>
</comment>
<feature type="compositionally biased region" description="Basic and acidic residues" evidence="1">
    <location>
        <begin position="1"/>
        <end position="14"/>
    </location>
</feature>
<reference evidence="2 3" key="1">
    <citation type="journal article" date="2021" name="Nat. Plants">
        <title>The Taxus genome provides insights into paclitaxel biosynthesis.</title>
        <authorList>
            <person name="Xiong X."/>
            <person name="Gou J."/>
            <person name="Liao Q."/>
            <person name="Li Y."/>
            <person name="Zhou Q."/>
            <person name="Bi G."/>
            <person name="Li C."/>
            <person name="Du R."/>
            <person name="Wang X."/>
            <person name="Sun T."/>
            <person name="Guo L."/>
            <person name="Liang H."/>
            <person name="Lu P."/>
            <person name="Wu Y."/>
            <person name="Zhang Z."/>
            <person name="Ro D.K."/>
            <person name="Shang Y."/>
            <person name="Huang S."/>
            <person name="Yan J."/>
        </authorList>
    </citation>
    <scope>NUCLEOTIDE SEQUENCE [LARGE SCALE GENOMIC DNA]</scope>
    <source>
        <strain evidence="2">Ta-2019</strain>
    </source>
</reference>
<dbReference type="EMBL" id="JAHRHJ020000004">
    <property type="protein sequence ID" value="KAH9318246.1"/>
    <property type="molecule type" value="Genomic_DNA"/>
</dbReference>
<feature type="compositionally biased region" description="Basic and acidic residues" evidence="1">
    <location>
        <begin position="23"/>
        <end position="49"/>
    </location>
</feature>
<dbReference type="Proteomes" id="UP000824469">
    <property type="component" value="Unassembled WGS sequence"/>
</dbReference>
<evidence type="ECO:0000313" key="2">
    <source>
        <dbReference type="EMBL" id="KAH9318246.1"/>
    </source>
</evidence>
<keyword evidence="3" id="KW-1185">Reference proteome</keyword>
<evidence type="ECO:0000313" key="3">
    <source>
        <dbReference type="Proteomes" id="UP000824469"/>
    </source>
</evidence>
<dbReference type="AlphaFoldDB" id="A0AA38LBX2"/>
<gene>
    <name evidence="2" type="ORF">KI387_020015</name>
</gene>
<sequence length="66" mass="7574">MDAKDANQPDRPKQETSTQGHVGQRDARDADSRRSESQSDHATCHRQKRDMEAHFRWIGGFCPAKH</sequence>